<dbReference type="RefSeq" id="WP_139218138.1">
    <property type="nucleotide sequence ID" value="NZ_CBCRYP010000084.1"/>
</dbReference>
<proteinExistence type="predicted"/>
<dbReference type="STRING" id="34004.SAMN04488021_1495"/>
<dbReference type="Proteomes" id="UP000183635">
    <property type="component" value="Unassembled WGS sequence"/>
</dbReference>
<dbReference type="OrthoDB" id="9800416at2"/>
<accession>A0A1I3EHX1</accession>
<evidence type="ECO:0000313" key="2">
    <source>
        <dbReference type="Proteomes" id="UP000183635"/>
    </source>
</evidence>
<protein>
    <submittedName>
        <fullName evidence="1">Uncharacterized protein</fullName>
    </submittedName>
</protein>
<name>A0A1I3EHX1_9RHOB</name>
<gene>
    <name evidence="1" type="ORF">SAMN04488021_1495</name>
</gene>
<keyword evidence="2" id="KW-1185">Reference proteome</keyword>
<sequence>MQDGDLDRQKPIRLRSAPPLVVMQTMVLRHVANGIRLVYPVKIFDTHAWAADIDFPAAFSRISAAGVTYPG</sequence>
<organism evidence="1 2">
    <name type="scientific">Paracoccus aminovorans</name>
    <dbReference type="NCBI Taxonomy" id="34004"/>
    <lineage>
        <taxon>Bacteria</taxon>
        <taxon>Pseudomonadati</taxon>
        <taxon>Pseudomonadota</taxon>
        <taxon>Alphaproteobacteria</taxon>
        <taxon>Rhodobacterales</taxon>
        <taxon>Paracoccaceae</taxon>
        <taxon>Paracoccus</taxon>
    </lineage>
</organism>
<evidence type="ECO:0000313" key="1">
    <source>
        <dbReference type="EMBL" id="SFH98556.1"/>
    </source>
</evidence>
<reference evidence="1 2" key="1">
    <citation type="submission" date="2016-10" db="EMBL/GenBank/DDBJ databases">
        <authorList>
            <person name="de Groot N.N."/>
        </authorList>
    </citation>
    <scope>NUCLEOTIDE SEQUENCE [LARGE SCALE GENOMIC DNA]</scope>
    <source>
        <strain evidence="1 2">DSM 8537</strain>
    </source>
</reference>
<dbReference type="AlphaFoldDB" id="A0A1I3EHX1"/>
<dbReference type="EMBL" id="FOPU01000049">
    <property type="protein sequence ID" value="SFH98556.1"/>
    <property type="molecule type" value="Genomic_DNA"/>
</dbReference>